<dbReference type="EMBL" id="QUSG01000002">
    <property type="protein sequence ID" value="KAA3530038.1"/>
    <property type="molecule type" value="Genomic_DNA"/>
</dbReference>
<dbReference type="GO" id="GO:0015658">
    <property type="term" value="F:branched-chain amino acid transmembrane transporter activity"/>
    <property type="evidence" value="ECO:0007669"/>
    <property type="project" value="TreeGrafter"/>
</dbReference>
<sequence length="235" mass="25837">MTADLLEIRNVVSGYGPTRIINGIDLTLPMGGGLALLGRNGAGKTTLLCTIAGRLALKEGSIRFNSAEIGGLSPSQRCRLGIGFVPQERQIFATLSVEENLRIADLRRGWTIERVYELFPRLAERRKNGGNQLSGGEQQMLAISRALMSQPTCLLLDEPFEGLAPVIVDMLLEALIKLRKESEMSMIIVEQHAKLALEIAEQGMVIERGQVRVSGSRESLLQDWTEIEDMLAVTH</sequence>
<accession>A0A368P3G4</accession>
<evidence type="ECO:0000256" key="4">
    <source>
        <dbReference type="ARBA" id="ARBA00022840"/>
    </source>
</evidence>
<evidence type="ECO:0000313" key="7">
    <source>
        <dbReference type="EMBL" id="KAA3530038.1"/>
    </source>
</evidence>
<dbReference type="RefSeq" id="WP_060717320.1">
    <property type="nucleotide sequence ID" value="NZ_CP055266.1"/>
</dbReference>
<dbReference type="PANTHER" id="PTHR43820">
    <property type="entry name" value="HIGH-AFFINITY BRANCHED-CHAIN AMINO ACID TRANSPORT ATP-BINDING PROTEIN LIVF"/>
    <property type="match status" value="1"/>
</dbReference>
<dbReference type="InterPro" id="IPR017871">
    <property type="entry name" value="ABC_transporter-like_CS"/>
</dbReference>
<proteinExistence type="inferred from homology"/>
<keyword evidence="3" id="KW-0547">Nucleotide-binding</keyword>
<comment type="caution">
    <text evidence="7">The sequence shown here is derived from an EMBL/GenBank/DDBJ whole genome shotgun (WGS) entry which is preliminary data.</text>
</comment>
<dbReference type="InterPro" id="IPR003593">
    <property type="entry name" value="AAA+_ATPase"/>
</dbReference>
<evidence type="ECO:0000256" key="1">
    <source>
        <dbReference type="ARBA" id="ARBA00005417"/>
    </source>
</evidence>
<keyword evidence="5" id="KW-0029">Amino-acid transport</keyword>
<dbReference type="GO" id="GO:0015807">
    <property type="term" value="P:L-amino acid transport"/>
    <property type="evidence" value="ECO:0007669"/>
    <property type="project" value="TreeGrafter"/>
</dbReference>
<dbReference type="CDD" id="cd03224">
    <property type="entry name" value="ABC_TM1139_LivF_branched"/>
    <property type="match status" value="1"/>
</dbReference>
<dbReference type="Pfam" id="PF00005">
    <property type="entry name" value="ABC_tran"/>
    <property type="match status" value="1"/>
</dbReference>
<dbReference type="OrthoDB" id="9776369at2"/>
<keyword evidence="4 7" id="KW-0067">ATP-binding</keyword>
<dbReference type="InterPro" id="IPR027417">
    <property type="entry name" value="P-loop_NTPase"/>
</dbReference>
<evidence type="ECO:0000256" key="5">
    <source>
        <dbReference type="ARBA" id="ARBA00022970"/>
    </source>
</evidence>
<dbReference type="Proteomes" id="UP000436911">
    <property type="component" value="Unassembled WGS sequence"/>
</dbReference>
<dbReference type="InterPro" id="IPR003439">
    <property type="entry name" value="ABC_transporter-like_ATP-bd"/>
</dbReference>
<dbReference type="GO" id="GO:0005524">
    <property type="term" value="F:ATP binding"/>
    <property type="evidence" value="ECO:0007669"/>
    <property type="project" value="UniProtKB-KW"/>
</dbReference>
<dbReference type="Gene3D" id="3.40.50.300">
    <property type="entry name" value="P-loop containing nucleotide triphosphate hydrolases"/>
    <property type="match status" value="1"/>
</dbReference>
<dbReference type="PROSITE" id="PS50893">
    <property type="entry name" value="ABC_TRANSPORTER_2"/>
    <property type="match status" value="1"/>
</dbReference>
<name>A0A368P3G4_AGRVI</name>
<evidence type="ECO:0000256" key="2">
    <source>
        <dbReference type="ARBA" id="ARBA00022448"/>
    </source>
</evidence>
<dbReference type="PROSITE" id="PS00211">
    <property type="entry name" value="ABC_TRANSPORTER_1"/>
    <property type="match status" value="1"/>
</dbReference>
<organism evidence="7 8">
    <name type="scientific">Agrobacterium vitis</name>
    <name type="common">Rhizobium vitis</name>
    <dbReference type="NCBI Taxonomy" id="373"/>
    <lineage>
        <taxon>Bacteria</taxon>
        <taxon>Pseudomonadati</taxon>
        <taxon>Pseudomonadota</taxon>
        <taxon>Alphaproteobacteria</taxon>
        <taxon>Hyphomicrobiales</taxon>
        <taxon>Rhizobiaceae</taxon>
        <taxon>Rhizobium/Agrobacterium group</taxon>
        <taxon>Agrobacterium</taxon>
    </lineage>
</organism>
<dbReference type="AlphaFoldDB" id="A0A368P3G4"/>
<comment type="similarity">
    <text evidence="1">Belongs to the ABC transporter superfamily.</text>
</comment>
<dbReference type="SMART" id="SM00382">
    <property type="entry name" value="AAA"/>
    <property type="match status" value="1"/>
</dbReference>
<evidence type="ECO:0000313" key="8">
    <source>
        <dbReference type="Proteomes" id="UP000436911"/>
    </source>
</evidence>
<feature type="domain" description="ABC transporter" evidence="6">
    <location>
        <begin position="6"/>
        <end position="233"/>
    </location>
</feature>
<protein>
    <submittedName>
        <fullName evidence="7">ABC transporter ATP-binding protein</fullName>
    </submittedName>
</protein>
<dbReference type="InterPro" id="IPR052156">
    <property type="entry name" value="BCAA_Transport_ATP-bd_LivF"/>
</dbReference>
<gene>
    <name evidence="7" type="ORF">DXT89_04610</name>
</gene>
<evidence type="ECO:0000256" key="3">
    <source>
        <dbReference type="ARBA" id="ARBA00022741"/>
    </source>
</evidence>
<dbReference type="PANTHER" id="PTHR43820:SF4">
    <property type="entry name" value="HIGH-AFFINITY BRANCHED-CHAIN AMINO ACID TRANSPORT ATP-BINDING PROTEIN LIVF"/>
    <property type="match status" value="1"/>
</dbReference>
<evidence type="ECO:0000259" key="6">
    <source>
        <dbReference type="PROSITE" id="PS50893"/>
    </source>
</evidence>
<dbReference type="SUPFAM" id="SSF52540">
    <property type="entry name" value="P-loop containing nucleoside triphosphate hydrolases"/>
    <property type="match status" value="1"/>
</dbReference>
<keyword evidence="2" id="KW-0813">Transport</keyword>
<dbReference type="GeneID" id="60680614"/>
<reference evidence="7 8" key="1">
    <citation type="submission" date="2018-08" db="EMBL/GenBank/DDBJ databases">
        <title>Genome sequencing of Agrobacterium vitis strain ICMP 10754.</title>
        <authorList>
            <person name="Visnovsky S.B."/>
            <person name="Pitman A.R."/>
        </authorList>
    </citation>
    <scope>NUCLEOTIDE SEQUENCE [LARGE SCALE GENOMIC DNA]</scope>
    <source>
        <strain evidence="7 8">ICMP 10754</strain>
    </source>
</reference>
<dbReference type="GO" id="GO:0016887">
    <property type="term" value="F:ATP hydrolysis activity"/>
    <property type="evidence" value="ECO:0007669"/>
    <property type="project" value="InterPro"/>
</dbReference>